<dbReference type="InterPro" id="IPR043101">
    <property type="entry name" value="ExsD_dom1"/>
</dbReference>
<gene>
    <name evidence="5" type="ORF">I6H43_17340</name>
</gene>
<dbReference type="InterPro" id="IPR048311">
    <property type="entry name" value="ExsD_M"/>
</dbReference>
<evidence type="ECO:0000259" key="2">
    <source>
        <dbReference type="Pfam" id="PF16806"/>
    </source>
</evidence>
<dbReference type="Proteomes" id="UP000595481">
    <property type="component" value="Chromosome"/>
</dbReference>
<dbReference type="GeneID" id="69553077"/>
<protein>
    <submittedName>
        <fullName evidence="5">T3SS regulon anti-activator ExsD family protein</fullName>
    </submittedName>
</protein>
<dbReference type="InterPro" id="IPR031835">
    <property type="entry name" value="ExsD_N"/>
</dbReference>
<dbReference type="Gene3D" id="1.20.1270.190">
    <property type="match status" value="2"/>
</dbReference>
<evidence type="ECO:0000259" key="4">
    <source>
        <dbReference type="Pfam" id="PF20905"/>
    </source>
</evidence>
<evidence type="ECO:0000259" key="3">
    <source>
        <dbReference type="Pfam" id="PF20904"/>
    </source>
</evidence>
<feature type="coiled-coil region" evidence="1">
    <location>
        <begin position="176"/>
        <end position="203"/>
    </location>
</feature>
<keyword evidence="1" id="KW-0175">Coiled coil</keyword>
<organism evidence="5 6">
    <name type="scientific">Aeromonas jandaei</name>
    <dbReference type="NCBI Taxonomy" id="650"/>
    <lineage>
        <taxon>Bacteria</taxon>
        <taxon>Pseudomonadati</taxon>
        <taxon>Pseudomonadota</taxon>
        <taxon>Gammaproteobacteria</taxon>
        <taxon>Aeromonadales</taxon>
        <taxon>Aeromonadaceae</taxon>
        <taxon>Aeromonas</taxon>
    </lineage>
</organism>
<dbReference type="InterPro" id="IPR048312">
    <property type="entry name" value="ExsD_C"/>
</dbReference>
<evidence type="ECO:0000256" key="1">
    <source>
        <dbReference type="SAM" id="Coils"/>
    </source>
</evidence>
<sequence length="271" mass="31377">MSQQDHTSPNHGLFAGRRVAVVQPESLNLAQLVGRQSVLRYQDAGVISSQQMALLQRLLPRTRLERLLGSIWFQRRLDIALAVSRDELQQLLRLAGSERDDWLQQLGDNINLADPQRLWHWVLYPLHRWWVQRLEPLYGAWLNELDQLQLMRRQLHAQSIFWQTVVDVPSGLERRIAEQLASLNEREQELAQLQVQCEARLQQAWPAWYAEQGQQVPFERLLPVPIELGTCWQALQALPHDAAAGDTLHEWLAGRGIALAQDHFYWQPPAP</sequence>
<evidence type="ECO:0000313" key="6">
    <source>
        <dbReference type="Proteomes" id="UP000595481"/>
    </source>
</evidence>
<dbReference type="Pfam" id="PF20904">
    <property type="entry name" value="ExsD_M"/>
    <property type="match status" value="1"/>
</dbReference>
<dbReference type="RefSeq" id="WP_042031488.1">
    <property type="nucleotide sequence ID" value="NZ_CAWMFX010000027.1"/>
</dbReference>
<feature type="domain" description="Antiactivator protein ExsD N-terminal" evidence="2">
    <location>
        <begin position="41"/>
        <end position="100"/>
    </location>
</feature>
<reference evidence="5 6" key="1">
    <citation type="submission" date="2020-12" db="EMBL/GenBank/DDBJ databases">
        <title>FDA dAtabase for Regulatory Grade micrObial Sequences (FDA-ARGOS): Supporting development and validation of Infectious Disease Dx tests.</title>
        <authorList>
            <person name="Sproer C."/>
            <person name="Gronow S."/>
            <person name="Severitt S."/>
            <person name="Schroder I."/>
            <person name="Tallon L."/>
            <person name="Sadzewicz L."/>
            <person name="Zhao X."/>
            <person name="Boylan J."/>
            <person name="Ott S."/>
            <person name="Bowen H."/>
            <person name="Vavikolanu K."/>
            <person name="Mehta A."/>
            <person name="Aluvathingal J."/>
            <person name="Nadendla S."/>
            <person name="Lowell S."/>
            <person name="Myers T."/>
            <person name="Yan Y."/>
            <person name="Sichtig H."/>
        </authorList>
    </citation>
    <scope>NUCLEOTIDE SEQUENCE [LARGE SCALE GENOMIC DNA]</scope>
    <source>
        <strain evidence="5 6">FDAARGOS_986</strain>
    </source>
</reference>
<proteinExistence type="predicted"/>
<feature type="domain" description="Antiactivator protein ExsD helical hairpin" evidence="3">
    <location>
        <begin position="140"/>
        <end position="192"/>
    </location>
</feature>
<feature type="domain" description="Antiactivator protein ExsD C-terminal" evidence="4">
    <location>
        <begin position="222"/>
        <end position="266"/>
    </location>
</feature>
<name>A0A7T4DN15_AERJA</name>
<dbReference type="Pfam" id="PF16806">
    <property type="entry name" value="ExsD"/>
    <property type="match status" value="1"/>
</dbReference>
<accession>A0A7T4DN15</accession>
<dbReference type="Gene3D" id="1.10.8.520">
    <property type="entry name" value="ExsD N-terminal domain-like"/>
    <property type="match status" value="1"/>
</dbReference>
<dbReference type="InterPro" id="IPR043102">
    <property type="entry name" value="ExsD_dom2"/>
</dbReference>
<dbReference type="Pfam" id="PF20905">
    <property type="entry name" value="ExsD_C"/>
    <property type="match status" value="1"/>
</dbReference>
<keyword evidence="6" id="KW-1185">Reference proteome</keyword>
<dbReference type="EMBL" id="CP066092">
    <property type="protein sequence ID" value="QQB19265.1"/>
    <property type="molecule type" value="Genomic_DNA"/>
</dbReference>
<evidence type="ECO:0000313" key="5">
    <source>
        <dbReference type="EMBL" id="QQB19265.1"/>
    </source>
</evidence>